<evidence type="ECO:0000256" key="3">
    <source>
        <dbReference type="ARBA" id="ARBA00021740"/>
    </source>
</evidence>
<dbReference type="NCBIfam" id="TIGR00229">
    <property type="entry name" value="sensory_box"/>
    <property type="match status" value="2"/>
</dbReference>
<dbReference type="InterPro" id="IPR000014">
    <property type="entry name" value="PAS"/>
</dbReference>
<keyword evidence="15" id="KW-0843">Virulence</keyword>
<evidence type="ECO:0000256" key="11">
    <source>
        <dbReference type="ARBA" id="ARBA00022741"/>
    </source>
</evidence>
<feature type="domain" description="PAC" evidence="18">
    <location>
        <begin position="104"/>
        <end position="156"/>
    </location>
</feature>
<dbReference type="InterPro" id="IPR011102">
    <property type="entry name" value="Sig_transdc_His_kinase_HWE"/>
</dbReference>
<evidence type="ECO:0000313" key="20">
    <source>
        <dbReference type="Proteomes" id="UP000033187"/>
    </source>
</evidence>
<protein>
    <recommendedName>
        <fullName evidence="3">Blue-light-activated histidine kinase</fullName>
        <ecNumber evidence="2">2.7.13.3</ecNumber>
    </recommendedName>
</protein>
<dbReference type="InterPro" id="IPR036890">
    <property type="entry name" value="HATPase_C_sf"/>
</dbReference>
<dbReference type="EMBL" id="LN829119">
    <property type="protein sequence ID" value="CPR16828.1"/>
    <property type="molecule type" value="Genomic_DNA"/>
</dbReference>
<dbReference type="GO" id="GO:0005524">
    <property type="term" value="F:ATP binding"/>
    <property type="evidence" value="ECO:0007669"/>
    <property type="project" value="UniProtKB-KW"/>
</dbReference>
<dbReference type="Pfam" id="PF00989">
    <property type="entry name" value="PAS"/>
    <property type="match status" value="1"/>
</dbReference>
<dbReference type="Proteomes" id="UP000033187">
    <property type="component" value="Chromosome 1"/>
</dbReference>
<dbReference type="AlphaFoldDB" id="A0A0D6JBZ5"/>
<evidence type="ECO:0000256" key="6">
    <source>
        <dbReference type="ARBA" id="ARBA00022606"/>
    </source>
</evidence>
<dbReference type="KEGG" id="fiy:BN1229_v1_0983"/>
<gene>
    <name evidence="19" type="ORF">YBN1229_v1_0983</name>
</gene>
<evidence type="ECO:0000256" key="10">
    <source>
        <dbReference type="ARBA" id="ARBA00022737"/>
    </source>
</evidence>
<accession>A0A0D6JBZ5</accession>
<keyword evidence="13" id="KW-0067">ATP-binding</keyword>
<evidence type="ECO:0000256" key="14">
    <source>
        <dbReference type="ARBA" id="ARBA00022991"/>
    </source>
</evidence>
<evidence type="ECO:0000256" key="12">
    <source>
        <dbReference type="ARBA" id="ARBA00022777"/>
    </source>
</evidence>
<dbReference type="InterPro" id="IPR001610">
    <property type="entry name" value="PAC"/>
</dbReference>
<dbReference type="SUPFAM" id="SSF55785">
    <property type="entry name" value="PYP-like sensor domain (PAS domain)"/>
    <property type="match status" value="2"/>
</dbReference>
<dbReference type="PANTHER" id="PTHR41523:SF8">
    <property type="entry name" value="ETHYLENE RESPONSE SENSOR PROTEIN"/>
    <property type="match status" value="1"/>
</dbReference>
<keyword evidence="5" id="KW-0597">Phosphoprotein</keyword>
<dbReference type="Pfam" id="PF08448">
    <property type="entry name" value="PAS_4"/>
    <property type="match status" value="1"/>
</dbReference>
<evidence type="ECO:0000256" key="7">
    <source>
        <dbReference type="ARBA" id="ARBA00022630"/>
    </source>
</evidence>
<sequence>MEVVGGVPKNDVLQLAPGTLVTEADIHSRHRPILDALNAAIYITDTSGRITYFNEAAVQLWGHRPEHNTTGLDGFWQLFWPDGSPLPFVESPMALALKQGQPVRGIEFIGERPDGTRVPVLPFPTPLFSGEGTIVGAVNMLVDLSDRRQMEQRLISIVESSDDAIISKDLDGIIRSWNKGAERIFGYTSEEVIGKSITILIPEDRDNEEPEIIERIKRGERIDHYETVRRRSDGSLLDISLTISPMTDVRGRIIGASKIARDISDRKRAEEQQTLLLREAMHRVKNTLATVQALATQSLRNVPEKDREVFLARLQTLAAAHDLLNNGDWDRAPLHAVVDRALSAFDTTRFRVSGPEVWLTASNSLTLTLALHEMATNAAKYGALSNGTGTISLDWKMLELDDGSRVNMFWCETGGPPASPPSSKGFGSRLIEYTLKEVEAEYGPEGFRCSWQTDL</sequence>
<comment type="catalytic activity">
    <reaction evidence="1">
        <text>ATP + protein L-histidine = ADP + protein N-phospho-L-histidine.</text>
        <dbReference type="EC" id="2.7.13.3"/>
    </reaction>
</comment>
<evidence type="ECO:0000256" key="15">
    <source>
        <dbReference type="ARBA" id="ARBA00023026"/>
    </source>
</evidence>
<dbReference type="SMART" id="SM00911">
    <property type="entry name" value="HWE_HK"/>
    <property type="match status" value="1"/>
</dbReference>
<dbReference type="GO" id="GO:0004673">
    <property type="term" value="F:protein histidine kinase activity"/>
    <property type="evidence" value="ECO:0007669"/>
    <property type="project" value="UniProtKB-EC"/>
</dbReference>
<reference evidence="20" key="1">
    <citation type="submission" date="2015-02" db="EMBL/GenBank/DDBJ databases">
        <authorList>
            <person name="Chooi Y.-H."/>
        </authorList>
    </citation>
    <scope>NUCLEOTIDE SEQUENCE [LARGE SCALE GENOMIC DNA]</scope>
    <source>
        <strain evidence="20">strain Y</strain>
    </source>
</reference>
<dbReference type="Gene3D" id="3.30.565.10">
    <property type="entry name" value="Histidine kinase-like ATPase, C-terminal domain"/>
    <property type="match status" value="1"/>
</dbReference>
<keyword evidence="11" id="KW-0547">Nucleotide-binding</keyword>
<keyword evidence="20" id="KW-1185">Reference proteome</keyword>
<name>A0A0D6JBZ5_9HYPH</name>
<keyword evidence="9 19" id="KW-0808">Transferase</keyword>
<keyword evidence="19" id="KW-0489">Methyltransferase</keyword>
<evidence type="ECO:0000259" key="18">
    <source>
        <dbReference type="PROSITE" id="PS50113"/>
    </source>
</evidence>
<organism evidence="19 20">
    <name type="scientific">Candidatus Filomicrobium marinum</name>
    <dbReference type="NCBI Taxonomy" id="1608628"/>
    <lineage>
        <taxon>Bacteria</taxon>
        <taxon>Pseudomonadati</taxon>
        <taxon>Pseudomonadota</taxon>
        <taxon>Alphaproteobacteria</taxon>
        <taxon>Hyphomicrobiales</taxon>
        <taxon>Hyphomicrobiaceae</taxon>
        <taxon>Filomicrobium</taxon>
    </lineage>
</organism>
<keyword evidence="10" id="KW-0677">Repeat</keyword>
<dbReference type="Gene3D" id="3.30.450.20">
    <property type="entry name" value="PAS domain"/>
    <property type="match status" value="2"/>
</dbReference>
<dbReference type="InterPro" id="IPR000700">
    <property type="entry name" value="PAS-assoc_C"/>
</dbReference>
<keyword evidence="14" id="KW-0157">Chromophore</keyword>
<dbReference type="PROSITE" id="PS50112">
    <property type="entry name" value="PAS"/>
    <property type="match status" value="2"/>
</dbReference>
<feature type="domain" description="PAS" evidence="17">
    <location>
        <begin position="150"/>
        <end position="219"/>
    </location>
</feature>
<keyword evidence="12 19" id="KW-0418">Kinase</keyword>
<dbReference type="InterPro" id="IPR013656">
    <property type="entry name" value="PAS_4"/>
</dbReference>
<dbReference type="CDD" id="cd00130">
    <property type="entry name" value="PAS"/>
    <property type="match status" value="2"/>
</dbReference>
<dbReference type="Pfam" id="PF07536">
    <property type="entry name" value="HWE_HK"/>
    <property type="match status" value="1"/>
</dbReference>
<evidence type="ECO:0000259" key="17">
    <source>
        <dbReference type="PROSITE" id="PS50112"/>
    </source>
</evidence>
<evidence type="ECO:0000313" key="19">
    <source>
        <dbReference type="EMBL" id="CPR16828.1"/>
    </source>
</evidence>
<dbReference type="GO" id="GO:0032259">
    <property type="term" value="P:methylation"/>
    <property type="evidence" value="ECO:0007669"/>
    <property type="project" value="UniProtKB-KW"/>
</dbReference>
<evidence type="ECO:0000256" key="2">
    <source>
        <dbReference type="ARBA" id="ARBA00012438"/>
    </source>
</evidence>
<proteinExistence type="predicted"/>
<dbReference type="SMART" id="SM00091">
    <property type="entry name" value="PAS"/>
    <property type="match status" value="3"/>
</dbReference>
<dbReference type="SMART" id="SM00086">
    <property type="entry name" value="PAC"/>
    <property type="match status" value="2"/>
</dbReference>
<dbReference type="GO" id="GO:0008168">
    <property type="term" value="F:methyltransferase activity"/>
    <property type="evidence" value="ECO:0007669"/>
    <property type="project" value="UniProtKB-KW"/>
</dbReference>
<evidence type="ECO:0000256" key="9">
    <source>
        <dbReference type="ARBA" id="ARBA00022679"/>
    </source>
</evidence>
<dbReference type="InterPro" id="IPR013767">
    <property type="entry name" value="PAS_fold"/>
</dbReference>
<dbReference type="GO" id="GO:0009881">
    <property type="term" value="F:photoreceptor activity"/>
    <property type="evidence" value="ECO:0007669"/>
    <property type="project" value="UniProtKB-KW"/>
</dbReference>
<dbReference type="PROSITE" id="PS50113">
    <property type="entry name" value="PAC"/>
    <property type="match status" value="2"/>
</dbReference>
<evidence type="ECO:0000256" key="1">
    <source>
        <dbReference type="ARBA" id="ARBA00000085"/>
    </source>
</evidence>
<dbReference type="PANTHER" id="PTHR41523">
    <property type="entry name" value="TWO-COMPONENT SYSTEM SENSOR PROTEIN"/>
    <property type="match status" value="1"/>
</dbReference>
<feature type="domain" description="PAC" evidence="18">
    <location>
        <begin position="223"/>
        <end position="275"/>
    </location>
</feature>
<dbReference type="InterPro" id="IPR035965">
    <property type="entry name" value="PAS-like_dom_sf"/>
</dbReference>
<feature type="domain" description="PAS" evidence="17">
    <location>
        <begin position="26"/>
        <end position="66"/>
    </location>
</feature>
<keyword evidence="16" id="KW-0675">Receptor</keyword>
<keyword evidence="7" id="KW-0285">Flavoprotein</keyword>
<dbReference type="GO" id="GO:0006355">
    <property type="term" value="P:regulation of DNA-templated transcription"/>
    <property type="evidence" value="ECO:0007669"/>
    <property type="project" value="InterPro"/>
</dbReference>
<keyword evidence="6" id="KW-0716">Sensory transduction</keyword>
<keyword evidence="8" id="KW-0288">FMN</keyword>
<dbReference type="EC" id="2.7.13.3" evidence="2"/>
<keyword evidence="4" id="KW-0600">Photoreceptor protein</keyword>
<evidence type="ECO:0000256" key="13">
    <source>
        <dbReference type="ARBA" id="ARBA00022840"/>
    </source>
</evidence>
<evidence type="ECO:0000256" key="16">
    <source>
        <dbReference type="ARBA" id="ARBA00023170"/>
    </source>
</evidence>
<evidence type="ECO:0000256" key="4">
    <source>
        <dbReference type="ARBA" id="ARBA00022543"/>
    </source>
</evidence>
<evidence type="ECO:0000256" key="8">
    <source>
        <dbReference type="ARBA" id="ARBA00022643"/>
    </source>
</evidence>
<evidence type="ECO:0000256" key="5">
    <source>
        <dbReference type="ARBA" id="ARBA00022553"/>
    </source>
</evidence>
<dbReference type="KEGG" id="fil:BN1229_v1_0979"/>